<reference evidence="5" key="1">
    <citation type="journal article" date="2019" name="Int. J. Syst. Evol. Microbiol.">
        <title>The Global Catalogue of Microorganisms (GCM) 10K type strain sequencing project: providing services to taxonomists for standard genome sequencing and annotation.</title>
        <authorList>
            <consortium name="The Broad Institute Genomics Platform"/>
            <consortium name="The Broad Institute Genome Sequencing Center for Infectious Disease"/>
            <person name="Wu L."/>
            <person name="Ma J."/>
        </authorList>
    </citation>
    <scope>NUCLEOTIDE SEQUENCE [LARGE SCALE GENOMIC DNA]</scope>
    <source>
        <strain evidence="5">CCUG 30340</strain>
    </source>
</reference>
<gene>
    <name evidence="4" type="ORF">ACFO6Q_14415</name>
</gene>
<dbReference type="PANTHER" id="PTHR44591:SF3">
    <property type="entry name" value="RESPONSE REGULATORY DOMAIN-CONTAINING PROTEIN"/>
    <property type="match status" value="1"/>
</dbReference>
<dbReference type="EMBL" id="JBHSHD010000010">
    <property type="protein sequence ID" value="MFC4821524.1"/>
    <property type="molecule type" value="Genomic_DNA"/>
</dbReference>
<dbReference type="SUPFAM" id="SSF52172">
    <property type="entry name" value="CheY-like"/>
    <property type="match status" value="1"/>
</dbReference>
<evidence type="ECO:0000313" key="5">
    <source>
        <dbReference type="Proteomes" id="UP001595886"/>
    </source>
</evidence>
<evidence type="ECO:0000256" key="2">
    <source>
        <dbReference type="PROSITE-ProRule" id="PRU00169"/>
    </source>
</evidence>
<dbReference type="SMART" id="SM00448">
    <property type="entry name" value="REC"/>
    <property type="match status" value="1"/>
</dbReference>
<organism evidence="4 5">
    <name type="scientific">Dokdonella ginsengisoli</name>
    <dbReference type="NCBI Taxonomy" id="363846"/>
    <lineage>
        <taxon>Bacteria</taxon>
        <taxon>Pseudomonadati</taxon>
        <taxon>Pseudomonadota</taxon>
        <taxon>Gammaproteobacteria</taxon>
        <taxon>Lysobacterales</taxon>
        <taxon>Rhodanobacteraceae</taxon>
        <taxon>Dokdonella</taxon>
    </lineage>
</organism>
<keyword evidence="1 2" id="KW-0597">Phosphoprotein</keyword>
<dbReference type="Gene3D" id="3.40.50.2300">
    <property type="match status" value="1"/>
</dbReference>
<name>A0ABV9R168_9GAMM</name>
<dbReference type="InterPro" id="IPR036641">
    <property type="entry name" value="HPT_dom_sf"/>
</dbReference>
<dbReference type="PROSITE" id="PS50110">
    <property type="entry name" value="RESPONSE_REGULATORY"/>
    <property type="match status" value="1"/>
</dbReference>
<dbReference type="PANTHER" id="PTHR44591">
    <property type="entry name" value="STRESS RESPONSE REGULATOR PROTEIN 1"/>
    <property type="match status" value="1"/>
</dbReference>
<dbReference type="InterPro" id="IPR050595">
    <property type="entry name" value="Bact_response_regulator"/>
</dbReference>
<dbReference type="InterPro" id="IPR001789">
    <property type="entry name" value="Sig_transdc_resp-reg_receiver"/>
</dbReference>
<dbReference type="SUPFAM" id="SSF47226">
    <property type="entry name" value="Histidine-containing phosphotransfer domain, HPT domain"/>
    <property type="match status" value="1"/>
</dbReference>
<dbReference type="InterPro" id="IPR011006">
    <property type="entry name" value="CheY-like_superfamily"/>
</dbReference>
<dbReference type="Proteomes" id="UP001595886">
    <property type="component" value="Unassembled WGS sequence"/>
</dbReference>
<protein>
    <submittedName>
        <fullName evidence="4">Response regulator</fullName>
    </submittedName>
</protein>
<sequence length="233" mass="23801">MSRPRILVADDNPLSLTFFAQALQTLGCTCESAADGAQALALARAAAFDLLLLDVRMPDLGGAEALALLRAEPGPSQAAVAIATTAATEPPAGLLAAGFAQILHKPVDLAGLQQALTRHLPLPAADHVAPALDDAQALAAAGGDAAIVAALRGLLAAELDALPSEIAAIDAARDAAALRERLHRLDASAGFCGVPALRDTGSRLRTALAAGEWPHSEIARFLRRCGEVRALLA</sequence>
<evidence type="ECO:0000256" key="1">
    <source>
        <dbReference type="ARBA" id="ARBA00022553"/>
    </source>
</evidence>
<feature type="domain" description="Response regulatory" evidence="3">
    <location>
        <begin position="5"/>
        <end position="120"/>
    </location>
</feature>
<dbReference type="Pfam" id="PF00072">
    <property type="entry name" value="Response_reg"/>
    <property type="match status" value="1"/>
</dbReference>
<keyword evidence="5" id="KW-1185">Reference proteome</keyword>
<accession>A0ABV9R168</accession>
<feature type="modified residue" description="4-aspartylphosphate" evidence="2">
    <location>
        <position position="54"/>
    </location>
</feature>
<dbReference type="Gene3D" id="1.20.120.160">
    <property type="entry name" value="HPT domain"/>
    <property type="match status" value="1"/>
</dbReference>
<comment type="caution">
    <text evidence="4">The sequence shown here is derived from an EMBL/GenBank/DDBJ whole genome shotgun (WGS) entry which is preliminary data.</text>
</comment>
<evidence type="ECO:0000313" key="4">
    <source>
        <dbReference type="EMBL" id="MFC4821524.1"/>
    </source>
</evidence>
<dbReference type="RefSeq" id="WP_380021801.1">
    <property type="nucleotide sequence ID" value="NZ_JBHSHD010000010.1"/>
</dbReference>
<evidence type="ECO:0000259" key="3">
    <source>
        <dbReference type="PROSITE" id="PS50110"/>
    </source>
</evidence>
<proteinExistence type="predicted"/>